<feature type="transmembrane region" description="Helical" evidence="6">
    <location>
        <begin position="392"/>
        <end position="414"/>
    </location>
</feature>
<reference evidence="7 8" key="1">
    <citation type="submission" date="2018-01" db="EMBL/GenBank/DDBJ databases">
        <title>Complete genome sequence of Salinigranum rubrum GX10T, an extremely halophilic archaeon isolated from a marine solar saltern.</title>
        <authorList>
            <person name="Han S."/>
        </authorList>
    </citation>
    <scope>NUCLEOTIDE SEQUENCE [LARGE SCALE GENOMIC DNA]</scope>
    <source>
        <strain evidence="7 8">GX10</strain>
    </source>
</reference>
<organism evidence="7 8">
    <name type="scientific">Salinigranum rubrum</name>
    <dbReference type="NCBI Taxonomy" id="755307"/>
    <lineage>
        <taxon>Archaea</taxon>
        <taxon>Methanobacteriati</taxon>
        <taxon>Methanobacteriota</taxon>
        <taxon>Stenosarchaea group</taxon>
        <taxon>Halobacteria</taxon>
        <taxon>Halobacteriales</taxon>
        <taxon>Haloferacaceae</taxon>
        <taxon>Salinigranum</taxon>
    </lineage>
</organism>
<evidence type="ECO:0000256" key="1">
    <source>
        <dbReference type="ARBA" id="ARBA00004651"/>
    </source>
</evidence>
<dbReference type="Pfam" id="PF13440">
    <property type="entry name" value="Polysacc_synt_3"/>
    <property type="match status" value="1"/>
</dbReference>
<feature type="transmembrane region" description="Helical" evidence="6">
    <location>
        <begin position="301"/>
        <end position="320"/>
    </location>
</feature>
<name>A0A2I8VI15_9EURY</name>
<proteinExistence type="predicted"/>
<feature type="transmembrane region" description="Helical" evidence="6">
    <location>
        <begin position="226"/>
        <end position="249"/>
    </location>
</feature>
<evidence type="ECO:0000256" key="5">
    <source>
        <dbReference type="ARBA" id="ARBA00023136"/>
    </source>
</evidence>
<dbReference type="AlphaFoldDB" id="A0A2I8VI15"/>
<dbReference type="CDD" id="cd13128">
    <property type="entry name" value="MATE_Wzx_like"/>
    <property type="match status" value="1"/>
</dbReference>
<evidence type="ECO:0000256" key="4">
    <source>
        <dbReference type="ARBA" id="ARBA00022989"/>
    </source>
</evidence>
<feature type="transmembrane region" description="Helical" evidence="6">
    <location>
        <begin position="456"/>
        <end position="481"/>
    </location>
</feature>
<keyword evidence="3 6" id="KW-0812">Transmembrane</keyword>
<evidence type="ECO:0000313" key="8">
    <source>
        <dbReference type="Proteomes" id="UP000236584"/>
    </source>
</evidence>
<dbReference type="GO" id="GO:0005886">
    <property type="term" value="C:plasma membrane"/>
    <property type="evidence" value="ECO:0007669"/>
    <property type="project" value="UniProtKB-SubCell"/>
</dbReference>
<dbReference type="PANTHER" id="PTHR30250:SF11">
    <property type="entry name" value="O-ANTIGEN TRANSPORTER-RELATED"/>
    <property type="match status" value="1"/>
</dbReference>
<sequence>MREAVCLFHPPRIGHTSPMSVTRSSSKLFVVNVANAGIGFLAVTVFARELGPAGIGAFFLFQALFRVLESGIDLGLNTAIEKRLSEGASRETILGSGIVLKFAGFLGVVALLLAFRGPVNSYVGEPVAGLLILTVGASQLATIATTTLRGELRVGETAVLFLANQVVYALLGAVFVLGFGMGPIGLIYGVIVGSVVSFLWGIAKLDTRPARPSMASVRSLLSYTKYNIIPALGVQVHSWTDVLIIGLILTQADVGAYEVAWRVAAITLLFPNALGVSLLPQASAFSTSGNRERVGRLISNALLPSVALVIPAVFGTLVFAREILGLLFGPEYAAASLVLVVLIAGKVPEAVQTVVGRVLLGIDRPDLVARATVVSTVLNIVLNVALIPRYGLIGAAVATTFAFTVGMVQRAWYLRTEIAYRLPVGNVLRVTAVSAVMGGVLVGVQSVVTVSDVPGLVGVVLVGVVTFVAGILAVPTLRALALDYVRTYRRG</sequence>
<dbReference type="EMBL" id="CP026309">
    <property type="protein sequence ID" value="AUV80689.1"/>
    <property type="molecule type" value="Genomic_DNA"/>
</dbReference>
<evidence type="ECO:0000256" key="2">
    <source>
        <dbReference type="ARBA" id="ARBA00022475"/>
    </source>
</evidence>
<dbReference type="InterPro" id="IPR050833">
    <property type="entry name" value="Poly_Biosynth_Transport"/>
</dbReference>
<evidence type="ECO:0000313" key="7">
    <source>
        <dbReference type="EMBL" id="AUV80689.1"/>
    </source>
</evidence>
<dbReference type="KEGG" id="srub:C2R22_02645"/>
<feature type="transmembrane region" description="Helical" evidence="6">
    <location>
        <begin position="53"/>
        <end position="72"/>
    </location>
</feature>
<feature type="transmembrane region" description="Helical" evidence="6">
    <location>
        <begin position="332"/>
        <end position="355"/>
    </location>
</feature>
<feature type="transmembrane region" description="Helical" evidence="6">
    <location>
        <begin position="127"/>
        <end position="146"/>
    </location>
</feature>
<keyword evidence="4 6" id="KW-1133">Transmembrane helix</keyword>
<feature type="transmembrane region" description="Helical" evidence="6">
    <location>
        <begin position="426"/>
        <end position="444"/>
    </location>
</feature>
<keyword evidence="8" id="KW-1185">Reference proteome</keyword>
<feature type="transmembrane region" description="Helical" evidence="6">
    <location>
        <begin position="158"/>
        <end position="180"/>
    </location>
</feature>
<feature type="transmembrane region" description="Helical" evidence="6">
    <location>
        <begin position="261"/>
        <end position="280"/>
    </location>
</feature>
<feature type="transmembrane region" description="Helical" evidence="6">
    <location>
        <begin position="186"/>
        <end position="205"/>
    </location>
</feature>
<evidence type="ECO:0000256" key="6">
    <source>
        <dbReference type="SAM" id="Phobius"/>
    </source>
</evidence>
<keyword evidence="2" id="KW-1003">Cell membrane</keyword>
<comment type="subcellular location">
    <subcellularLocation>
        <location evidence="1">Cell membrane</location>
        <topology evidence="1">Multi-pass membrane protein</topology>
    </subcellularLocation>
</comment>
<gene>
    <name evidence="7" type="ORF">C2R22_02645</name>
</gene>
<protein>
    <submittedName>
        <fullName evidence="7">Teichoic acid transporter</fullName>
    </submittedName>
</protein>
<evidence type="ECO:0000256" key="3">
    <source>
        <dbReference type="ARBA" id="ARBA00022692"/>
    </source>
</evidence>
<dbReference type="Proteomes" id="UP000236584">
    <property type="component" value="Chromosome"/>
</dbReference>
<feature type="transmembrane region" description="Helical" evidence="6">
    <location>
        <begin position="93"/>
        <end position="115"/>
    </location>
</feature>
<accession>A0A2I8VI15</accession>
<keyword evidence="5 6" id="KW-0472">Membrane</keyword>
<feature type="transmembrane region" description="Helical" evidence="6">
    <location>
        <begin position="367"/>
        <end position="386"/>
    </location>
</feature>
<feature type="transmembrane region" description="Helical" evidence="6">
    <location>
        <begin position="28"/>
        <end position="47"/>
    </location>
</feature>
<dbReference type="PANTHER" id="PTHR30250">
    <property type="entry name" value="PST FAMILY PREDICTED COLANIC ACID TRANSPORTER"/>
    <property type="match status" value="1"/>
</dbReference>